<dbReference type="GO" id="GO:0000400">
    <property type="term" value="F:four-way junction DNA binding"/>
    <property type="evidence" value="ECO:0007669"/>
    <property type="project" value="TreeGrafter"/>
</dbReference>
<dbReference type="InterPro" id="IPR051988">
    <property type="entry name" value="HRR_RAD51_Paralog"/>
</dbReference>
<proteinExistence type="predicted"/>
<evidence type="ECO:0000313" key="4">
    <source>
        <dbReference type="Proteomes" id="UP000292052"/>
    </source>
</evidence>
<evidence type="ECO:0000313" key="3">
    <source>
        <dbReference type="EMBL" id="RZC34393.1"/>
    </source>
</evidence>
<dbReference type="PANTHER" id="PTHR46457">
    <property type="entry name" value="DNA REPAIR PROTEIN RAD51 HOMOLOG 4"/>
    <property type="match status" value="1"/>
</dbReference>
<dbReference type="Gene3D" id="3.40.50.300">
    <property type="entry name" value="P-loop containing nucleotide triphosphate hydrolases"/>
    <property type="match status" value="1"/>
</dbReference>
<keyword evidence="2" id="KW-0539">Nucleus</keyword>
<dbReference type="PANTHER" id="PTHR46457:SF1">
    <property type="entry name" value="DNA REPAIR PROTEIN RAD51 HOMOLOG 4"/>
    <property type="match status" value="1"/>
</dbReference>
<dbReference type="GO" id="GO:0000724">
    <property type="term" value="P:double-strand break repair via homologous recombination"/>
    <property type="evidence" value="ECO:0007669"/>
    <property type="project" value="TreeGrafter"/>
</dbReference>
<comment type="caution">
    <text evidence="3">The sequence shown here is derived from an EMBL/GenBank/DDBJ whole genome shotgun (WGS) entry which is preliminary data.</text>
</comment>
<sequence length="155" mass="18032">METLSKIIVNRAYTKWDLINGLYELKNHLETDLKLRLIIIDSLPTILLNSNDHVKNNLYLNHLVNIMRYISVQHHVAFLITNLITTWNDGDFKNQQNLVESIACGRYWLSVPNIRLKIQKSEDQNAYTFFVVNSDSLNTKTKNNVNILLTDQGFL</sequence>
<dbReference type="GO" id="GO:0042148">
    <property type="term" value="P:DNA strand invasion"/>
    <property type="evidence" value="ECO:0007669"/>
    <property type="project" value="TreeGrafter"/>
</dbReference>
<evidence type="ECO:0000256" key="1">
    <source>
        <dbReference type="ARBA" id="ARBA00004123"/>
    </source>
</evidence>
<dbReference type="GO" id="GO:0008094">
    <property type="term" value="F:ATP-dependent activity, acting on DNA"/>
    <property type="evidence" value="ECO:0007669"/>
    <property type="project" value="TreeGrafter"/>
</dbReference>
<dbReference type="GO" id="GO:0005657">
    <property type="term" value="C:replication fork"/>
    <property type="evidence" value="ECO:0007669"/>
    <property type="project" value="TreeGrafter"/>
</dbReference>
<evidence type="ECO:0000256" key="2">
    <source>
        <dbReference type="ARBA" id="ARBA00023242"/>
    </source>
</evidence>
<comment type="subcellular location">
    <subcellularLocation>
        <location evidence="1">Nucleus</location>
    </subcellularLocation>
</comment>
<dbReference type="GO" id="GO:0005815">
    <property type="term" value="C:microtubule organizing center"/>
    <property type="evidence" value="ECO:0007669"/>
    <property type="project" value="TreeGrafter"/>
</dbReference>
<dbReference type="OrthoDB" id="336321at2759"/>
<gene>
    <name evidence="3" type="ORF">BDFB_003015</name>
</gene>
<name>A0A482VNW2_ASBVE</name>
<dbReference type="Proteomes" id="UP000292052">
    <property type="component" value="Unassembled WGS sequence"/>
</dbReference>
<protein>
    <submittedName>
        <fullName evidence="3">Uncharacterized protein</fullName>
    </submittedName>
</protein>
<dbReference type="GO" id="GO:0033063">
    <property type="term" value="C:Rad51B-Rad51C-Rad51D-XRCC2 complex"/>
    <property type="evidence" value="ECO:0007669"/>
    <property type="project" value="TreeGrafter"/>
</dbReference>
<organism evidence="3 4">
    <name type="scientific">Asbolus verrucosus</name>
    <name type="common">Desert ironclad beetle</name>
    <dbReference type="NCBI Taxonomy" id="1661398"/>
    <lineage>
        <taxon>Eukaryota</taxon>
        <taxon>Metazoa</taxon>
        <taxon>Ecdysozoa</taxon>
        <taxon>Arthropoda</taxon>
        <taxon>Hexapoda</taxon>
        <taxon>Insecta</taxon>
        <taxon>Pterygota</taxon>
        <taxon>Neoptera</taxon>
        <taxon>Endopterygota</taxon>
        <taxon>Coleoptera</taxon>
        <taxon>Polyphaga</taxon>
        <taxon>Cucujiformia</taxon>
        <taxon>Tenebrionidae</taxon>
        <taxon>Pimeliinae</taxon>
        <taxon>Asbolus</taxon>
    </lineage>
</organism>
<reference evidence="3 4" key="1">
    <citation type="submission" date="2017-03" db="EMBL/GenBank/DDBJ databases">
        <title>Genome of the blue death feigning beetle - Asbolus verrucosus.</title>
        <authorList>
            <person name="Rider S.D."/>
        </authorList>
    </citation>
    <scope>NUCLEOTIDE SEQUENCE [LARGE SCALE GENOMIC DNA]</scope>
    <source>
        <strain evidence="3">Butters</strain>
        <tissue evidence="3">Head and leg muscle</tissue>
    </source>
</reference>
<dbReference type="EMBL" id="QDEB01080520">
    <property type="protein sequence ID" value="RZC34393.1"/>
    <property type="molecule type" value="Genomic_DNA"/>
</dbReference>
<dbReference type="STRING" id="1661398.A0A482VNW2"/>
<dbReference type="AlphaFoldDB" id="A0A482VNW2"/>
<accession>A0A482VNW2</accession>
<dbReference type="GO" id="GO:0007131">
    <property type="term" value="P:reciprocal meiotic recombination"/>
    <property type="evidence" value="ECO:0007669"/>
    <property type="project" value="TreeGrafter"/>
</dbReference>
<dbReference type="InterPro" id="IPR027417">
    <property type="entry name" value="P-loop_NTPase"/>
</dbReference>
<dbReference type="GO" id="GO:0003697">
    <property type="term" value="F:single-stranded DNA binding"/>
    <property type="evidence" value="ECO:0007669"/>
    <property type="project" value="TreeGrafter"/>
</dbReference>
<dbReference type="GO" id="GO:0000723">
    <property type="term" value="P:telomere maintenance"/>
    <property type="evidence" value="ECO:0007669"/>
    <property type="project" value="TreeGrafter"/>
</dbReference>
<keyword evidence="4" id="KW-1185">Reference proteome</keyword>